<keyword evidence="1" id="KW-0808">Transferase</keyword>
<gene>
    <name evidence="3" type="ORF">FHL15_005379</name>
</gene>
<dbReference type="STRING" id="2512241.A0A553I0G7"/>
<protein>
    <recommendedName>
        <fullName evidence="2">Stealth protein CR1 conserved region 1 domain-containing protein</fullName>
    </recommendedName>
</protein>
<dbReference type="GO" id="GO:0005794">
    <property type="term" value="C:Golgi apparatus"/>
    <property type="evidence" value="ECO:0007669"/>
    <property type="project" value="TreeGrafter"/>
</dbReference>
<accession>A0A553I0G7</accession>
<keyword evidence="4" id="KW-1185">Reference proteome</keyword>
<dbReference type="InterPro" id="IPR031358">
    <property type="entry name" value="Stealth_CR1"/>
</dbReference>
<dbReference type="GO" id="GO:0003976">
    <property type="term" value="F:UDP-N-acetylglucosamine-lysosomal-enzyme N-acetylglucosaminephosphotransferase activity"/>
    <property type="evidence" value="ECO:0007669"/>
    <property type="project" value="TreeGrafter"/>
</dbReference>
<dbReference type="InterPro" id="IPR047141">
    <property type="entry name" value="Stealth"/>
</dbReference>
<proteinExistence type="predicted"/>
<name>A0A553I0G7_9PEZI</name>
<dbReference type="OrthoDB" id="263283at2759"/>
<dbReference type="Proteomes" id="UP000319160">
    <property type="component" value="Unassembled WGS sequence"/>
</dbReference>
<evidence type="ECO:0000313" key="3">
    <source>
        <dbReference type="EMBL" id="TRX93703.1"/>
    </source>
</evidence>
<evidence type="ECO:0000256" key="1">
    <source>
        <dbReference type="ARBA" id="ARBA00022679"/>
    </source>
</evidence>
<dbReference type="Pfam" id="PF17101">
    <property type="entry name" value="Stealth_CR1"/>
    <property type="match status" value="1"/>
</dbReference>
<organism evidence="3 4">
    <name type="scientific">Xylaria flabelliformis</name>
    <dbReference type="NCBI Taxonomy" id="2512241"/>
    <lineage>
        <taxon>Eukaryota</taxon>
        <taxon>Fungi</taxon>
        <taxon>Dikarya</taxon>
        <taxon>Ascomycota</taxon>
        <taxon>Pezizomycotina</taxon>
        <taxon>Sordariomycetes</taxon>
        <taxon>Xylariomycetidae</taxon>
        <taxon>Xylariales</taxon>
        <taxon>Xylariaceae</taxon>
        <taxon>Xylaria</taxon>
    </lineage>
</organism>
<feature type="domain" description="Stealth protein CR1 conserved region 1" evidence="2">
    <location>
        <begin position="173"/>
        <end position="196"/>
    </location>
</feature>
<comment type="caution">
    <text evidence="3">The sequence shown here is derived from an EMBL/GenBank/DDBJ whole genome shotgun (WGS) entry which is preliminary data.</text>
</comment>
<dbReference type="GO" id="GO:0046835">
    <property type="term" value="P:carbohydrate phosphorylation"/>
    <property type="evidence" value="ECO:0007669"/>
    <property type="project" value="TreeGrafter"/>
</dbReference>
<dbReference type="PANTHER" id="PTHR24045">
    <property type="match status" value="1"/>
</dbReference>
<dbReference type="EMBL" id="VFLP01000027">
    <property type="protein sequence ID" value="TRX93703.1"/>
    <property type="molecule type" value="Genomic_DNA"/>
</dbReference>
<evidence type="ECO:0000313" key="4">
    <source>
        <dbReference type="Proteomes" id="UP000319160"/>
    </source>
</evidence>
<dbReference type="AlphaFoldDB" id="A0A553I0G7"/>
<dbReference type="PANTHER" id="PTHR24045:SF0">
    <property type="entry name" value="N-ACETYLGLUCOSAMINE-1-PHOSPHOTRANSFERASE SUBUNITS ALPHA_BETA"/>
    <property type="match status" value="1"/>
</dbReference>
<reference evidence="4" key="1">
    <citation type="submission" date="2019-06" db="EMBL/GenBank/DDBJ databases">
        <title>Draft genome sequence of the griseofulvin-producing fungus Xylaria cubensis strain G536.</title>
        <authorList>
            <person name="Mead M.E."/>
            <person name="Raja H.A."/>
            <person name="Steenwyk J.L."/>
            <person name="Knowles S.L."/>
            <person name="Oberlies N.H."/>
            <person name="Rokas A."/>
        </authorList>
    </citation>
    <scope>NUCLEOTIDE SEQUENCE [LARGE SCALE GENOMIC DNA]</scope>
    <source>
        <strain evidence="4">G536</strain>
    </source>
</reference>
<evidence type="ECO:0000259" key="2">
    <source>
        <dbReference type="Pfam" id="PF17101"/>
    </source>
</evidence>
<sequence>MPRREISDRHMEIRDPFQREEAKFVESSRQYSPLAQMDQRTFFCRRNRRVTFLASLILFGWFELWEDWRPIKHLGNFSIFLSQNTSWSKVPTQWVRGGSEVVLPDPIAQDETNLASQAIQQPKPFYDNLPDVIRIPFEEAVKDVQLEGWEDEWFSSGTYNKDRFGILAEPTLDFVYNWVNGSDEAFRRGLHAYEQQSPLNDAQGIWISRHSMNRYRDWDELRYSMRSLNIHARNFINKIQLLVNSVENNTVADDSIAMLPQRPTWLRDDDETNGIVEVLSQESFFGEKEKSCLPTFNSLSIDHMVALSDDMFLGMNHAASDFYSPLFGHVMAFKPDHYNVKSLGKGSMPSFGEKPFAYYTSYLLNHRFGERNRQVQAHFAHSVSRAVMREAMASFPRPSIDGACQRFRGEYRYQIYPWFAGFHYCIERFREALIWSFVALRSDANSDGYLDYRERSQLLAAIELGQQEFIKRDSAATPPPVTIFPRDRMHLRVAQILRQAGLQPPNVNVNVLWTAIDGPETIRKVKCNNFSVDKCLGDSFASPLSDKTSMNPDFAVSNVFSRLSHAHPSCGDCLLKFALAAVSRGLEPLLPPADIKPKDRNVIIRALKKYQHTIVDTDTMKFFMVKDSEQAEAELLERTIERGNAFGQWCFNDDVMTDSPEEVNKVRDIMRQVFETLWPERTAWERDEL</sequence>